<feature type="region of interest" description="Disordered" evidence="2">
    <location>
        <begin position="377"/>
        <end position="431"/>
    </location>
</feature>
<dbReference type="PANTHER" id="PTHR33392">
    <property type="entry name" value="POLYISOPRENYL-TEICHOIC ACID--PEPTIDOGLYCAN TEICHOIC ACID TRANSFERASE TAGU"/>
    <property type="match status" value="1"/>
</dbReference>
<organism evidence="5 6">
    <name type="scientific">Nocardioides bigeumensis</name>
    <dbReference type="NCBI Taxonomy" id="433657"/>
    <lineage>
        <taxon>Bacteria</taxon>
        <taxon>Bacillati</taxon>
        <taxon>Actinomycetota</taxon>
        <taxon>Actinomycetes</taxon>
        <taxon>Propionibacteriales</taxon>
        <taxon>Nocardioidaceae</taxon>
        <taxon>Nocardioides</taxon>
    </lineage>
</organism>
<evidence type="ECO:0000256" key="1">
    <source>
        <dbReference type="ARBA" id="ARBA00006068"/>
    </source>
</evidence>
<keyword evidence="3" id="KW-1133">Transmembrane helix</keyword>
<dbReference type="PANTHER" id="PTHR33392:SF6">
    <property type="entry name" value="POLYISOPRENYL-TEICHOIC ACID--PEPTIDOGLYCAN TEICHOIC ACID TRANSFERASE TAGU"/>
    <property type="match status" value="1"/>
</dbReference>
<reference evidence="6" key="1">
    <citation type="journal article" date="2019" name="Int. J. Syst. Evol. Microbiol.">
        <title>The Global Catalogue of Microorganisms (GCM) 10K type strain sequencing project: providing services to taxonomists for standard genome sequencing and annotation.</title>
        <authorList>
            <consortium name="The Broad Institute Genomics Platform"/>
            <consortium name="The Broad Institute Genome Sequencing Center for Infectious Disease"/>
            <person name="Wu L."/>
            <person name="Ma J."/>
        </authorList>
    </citation>
    <scope>NUCLEOTIDE SEQUENCE [LARGE SCALE GENOMIC DNA]</scope>
    <source>
        <strain evidence="6">JCM 16021</strain>
    </source>
</reference>
<evidence type="ECO:0000256" key="2">
    <source>
        <dbReference type="SAM" id="MobiDB-lite"/>
    </source>
</evidence>
<dbReference type="EMBL" id="BAAAQQ010000013">
    <property type="protein sequence ID" value="GAA2130603.1"/>
    <property type="molecule type" value="Genomic_DNA"/>
</dbReference>
<sequence>MDVTPMSTDVHTTGAPCMSDSPAAPGDGTTDASAADASDGRPKRRGKVKKKHTVLKVVAASVVLLGMVTGLAVTYAYRHLSGNITTADITDAFVEEPPAKEEVEGPKEPLNILVMGSDTRDCDGCAIDNEAGGNASDTTILVHLSADRKRAYGISIPRDSLVTRPDCKKPDGTVVPGGTDQMWNAAFGLAGPGCTVSQFMEETGIFVDHYVVLNFVGFQDMVDAVGGVEVCIPETVDDRAHGIYLPAGTREISGKQALSYVRQRYAVGDGSDIGRLKRQQAFMASMANKVVSAGTLANPVRLFNFLDAATKSLTVDKGLGNLSKLAKLGLEFKDIGLDKIQFMTIPSDYAPDDPNRIRWLPAADDVWKRILKDQPLSRGQSSQAISAGNVPSQGSGSSGSSGAGSDSPSSASGSPQSEDAAEAAREAGLCA</sequence>
<feature type="compositionally biased region" description="Low complexity" evidence="2">
    <location>
        <begin position="403"/>
        <end position="418"/>
    </location>
</feature>
<dbReference type="Gene3D" id="3.40.630.190">
    <property type="entry name" value="LCP protein"/>
    <property type="match status" value="1"/>
</dbReference>
<gene>
    <name evidence="5" type="ORF">GCM10009843_33350</name>
</gene>
<dbReference type="Proteomes" id="UP001500575">
    <property type="component" value="Unassembled WGS sequence"/>
</dbReference>
<keyword evidence="3" id="KW-0812">Transmembrane</keyword>
<evidence type="ECO:0000256" key="3">
    <source>
        <dbReference type="SAM" id="Phobius"/>
    </source>
</evidence>
<feature type="transmembrane region" description="Helical" evidence="3">
    <location>
        <begin position="53"/>
        <end position="77"/>
    </location>
</feature>
<evidence type="ECO:0000259" key="4">
    <source>
        <dbReference type="Pfam" id="PF03816"/>
    </source>
</evidence>
<keyword evidence="6" id="KW-1185">Reference proteome</keyword>
<name>A0ABP5KHS1_9ACTN</name>
<dbReference type="NCBIfam" id="TIGR00350">
    <property type="entry name" value="lytR_cpsA_psr"/>
    <property type="match status" value="1"/>
</dbReference>
<proteinExistence type="inferred from homology"/>
<feature type="compositionally biased region" description="Low complexity" evidence="2">
    <location>
        <begin position="23"/>
        <end position="37"/>
    </location>
</feature>
<feature type="region of interest" description="Disordered" evidence="2">
    <location>
        <begin position="1"/>
        <end position="48"/>
    </location>
</feature>
<dbReference type="InterPro" id="IPR050922">
    <property type="entry name" value="LytR/CpsA/Psr_CW_biosynth"/>
</dbReference>
<dbReference type="InterPro" id="IPR004474">
    <property type="entry name" value="LytR_CpsA_psr"/>
</dbReference>
<comment type="similarity">
    <text evidence="1">Belongs to the LytR/CpsA/Psr (LCP) family.</text>
</comment>
<evidence type="ECO:0000313" key="6">
    <source>
        <dbReference type="Proteomes" id="UP001500575"/>
    </source>
</evidence>
<feature type="compositionally biased region" description="Polar residues" evidence="2">
    <location>
        <begin position="377"/>
        <end position="391"/>
    </location>
</feature>
<accession>A0ABP5KHS1</accession>
<feature type="domain" description="Cell envelope-related transcriptional attenuator" evidence="4">
    <location>
        <begin position="136"/>
        <end position="291"/>
    </location>
</feature>
<protein>
    <submittedName>
        <fullName evidence="5">LCP family protein</fullName>
    </submittedName>
</protein>
<feature type="compositionally biased region" description="Polar residues" evidence="2">
    <location>
        <begin position="1"/>
        <end position="11"/>
    </location>
</feature>
<evidence type="ECO:0000313" key="5">
    <source>
        <dbReference type="EMBL" id="GAA2130603.1"/>
    </source>
</evidence>
<dbReference type="Pfam" id="PF03816">
    <property type="entry name" value="LytR_cpsA_psr"/>
    <property type="match status" value="1"/>
</dbReference>
<comment type="caution">
    <text evidence="5">The sequence shown here is derived from an EMBL/GenBank/DDBJ whole genome shotgun (WGS) entry which is preliminary data.</text>
</comment>
<keyword evidence="3" id="KW-0472">Membrane</keyword>